<dbReference type="InterPro" id="IPR024307">
    <property type="entry name" value="YmaF"/>
</dbReference>
<proteinExistence type="predicted"/>
<dbReference type="Pfam" id="PF12788">
    <property type="entry name" value="YmaF"/>
    <property type="match status" value="1"/>
</dbReference>
<keyword evidence="2" id="KW-1185">Reference proteome</keyword>
<evidence type="ECO:0000313" key="1">
    <source>
        <dbReference type="EMBL" id="MBL4931962.1"/>
    </source>
</evidence>
<dbReference type="EMBL" id="JAESWA010000022">
    <property type="protein sequence ID" value="MBL4931962.1"/>
    <property type="molecule type" value="Genomic_DNA"/>
</dbReference>
<organism evidence="1 2">
    <name type="scientific">Clostridium paridis</name>
    <dbReference type="NCBI Taxonomy" id="2803863"/>
    <lineage>
        <taxon>Bacteria</taxon>
        <taxon>Bacillati</taxon>
        <taxon>Bacillota</taxon>
        <taxon>Clostridia</taxon>
        <taxon>Eubacteriales</taxon>
        <taxon>Clostridiaceae</taxon>
        <taxon>Clostridium</taxon>
    </lineage>
</organism>
<sequence>MGYDNERHECQNECPDTVQTHVHEFEESTKLAEQGNERHNHRVAGVTGEVIPIGGGRHVHPYSTNTDFFDHHHEIGGTTGPDIPIPNTNKHIHVIYGRTTCNDGHTHDYLFTTQINSPLI</sequence>
<dbReference type="Proteomes" id="UP000623681">
    <property type="component" value="Unassembled WGS sequence"/>
</dbReference>
<dbReference type="AlphaFoldDB" id="A0A937K3U4"/>
<name>A0A937K3U4_9CLOT</name>
<gene>
    <name evidence="1" type="ORF">JK634_09105</name>
</gene>
<reference evidence="1" key="1">
    <citation type="submission" date="2021-01" db="EMBL/GenBank/DDBJ databases">
        <title>Genome public.</title>
        <authorList>
            <person name="Liu C."/>
            <person name="Sun Q."/>
        </authorList>
    </citation>
    <scope>NUCLEOTIDE SEQUENCE</scope>
    <source>
        <strain evidence="1">YIM B02565</strain>
    </source>
</reference>
<protein>
    <submittedName>
        <fullName evidence="1">YmaF family protein</fullName>
    </submittedName>
</protein>
<accession>A0A937K3U4</accession>
<evidence type="ECO:0000313" key="2">
    <source>
        <dbReference type="Proteomes" id="UP000623681"/>
    </source>
</evidence>
<dbReference type="RefSeq" id="WP_202767341.1">
    <property type="nucleotide sequence ID" value="NZ_JAESWA010000022.1"/>
</dbReference>
<comment type="caution">
    <text evidence="1">The sequence shown here is derived from an EMBL/GenBank/DDBJ whole genome shotgun (WGS) entry which is preliminary data.</text>
</comment>